<proteinExistence type="inferred from homology"/>
<name>A0A399EI73_9DEIN</name>
<dbReference type="EMBL" id="QXDL01000094">
    <property type="protein sequence ID" value="RIH83356.1"/>
    <property type="molecule type" value="Genomic_DNA"/>
</dbReference>
<dbReference type="InterPro" id="IPR014729">
    <property type="entry name" value="Rossmann-like_a/b/a_fold"/>
</dbReference>
<keyword evidence="3" id="KW-0479">Metal-binding</keyword>
<keyword evidence="2 10" id="KW-0436">Ligase</keyword>
<dbReference type="GO" id="GO:0046872">
    <property type="term" value="F:metal ion binding"/>
    <property type="evidence" value="ECO:0007669"/>
    <property type="project" value="UniProtKB-KW"/>
</dbReference>
<dbReference type="RefSeq" id="WP_119315357.1">
    <property type="nucleotide sequence ID" value="NZ_QXDL01000094.1"/>
</dbReference>
<evidence type="ECO:0000256" key="1">
    <source>
        <dbReference type="ARBA" id="ARBA00005061"/>
    </source>
</evidence>
<comment type="similarity">
    <text evidence="7">Belongs to the QueC family.</text>
</comment>
<accession>A0A399EI73</accession>
<keyword evidence="6" id="KW-0067">ATP-binding</keyword>
<gene>
    <name evidence="10" type="primary">queC</name>
    <name evidence="10" type="ORF">Mterra_02308</name>
</gene>
<reference evidence="10 11" key="1">
    <citation type="submission" date="2018-08" db="EMBL/GenBank/DDBJ databases">
        <title>Meiothermus terrae DSM 26712 genome sequencing project.</title>
        <authorList>
            <person name="Da Costa M.S."/>
            <person name="Albuquerque L."/>
            <person name="Raposo P."/>
            <person name="Froufe H.J.C."/>
            <person name="Barroso C.S."/>
            <person name="Egas C."/>
        </authorList>
    </citation>
    <scope>NUCLEOTIDE SEQUENCE [LARGE SCALE GENOMIC DNA]</scope>
    <source>
        <strain evidence="10 11">DSM 26712</strain>
    </source>
</reference>
<dbReference type="SUPFAM" id="SSF52402">
    <property type="entry name" value="Adenine nucleotide alpha hydrolases-like"/>
    <property type="match status" value="1"/>
</dbReference>
<evidence type="ECO:0000256" key="2">
    <source>
        <dbReference type="ARBA" id="ARBA00022598"/>
    </source>
</evidence>
<dbReference type="InterPro" id="IPR049676">
    <property type="entry name" value="QatC"/>
</dbReference>
<keyword evidence="11" id="KW-1185">Reference proteome</keyword>
<evidence type="ECO:0000256" key="6">
    <source>
        <dbReference type="ARBA" id="ARBA00022840"/>
    </source>
</evidence>
<comment type="pathway">
    <text evidence="1">Purine metabolism; 7-cyano-7-deazaguanine biosynthesis.</text>
</comment>
<evidence type="ECO:0000256" key="8">
    <source>
        <dbReference type="ARBA" id="ARBA00039149"/>
    </source>
</evidence>
<evidence type="ECO:0000313" key="10">
    <source>
        <dbReference type="EMBL" id="RIH83356.1"/>
    </source>
</evidence>
<dbReference type="NCBIfam" id="NF041925">
    <property type="entry name" value="QatC"/>
    <property type="match status" value="1"/>
</dbReference>
<dbReference type="GO" id="GO:0005524">
    <property type="term" value="F:ATP binding"/>
    <property type="evidence" value="ECO:0007669"/>
    <property type="project" value="UniProtKB-KW"/>
</dbReference>
<evidence type="ECO:0000256" key="3">
    <source>
        <dbReference type="ARBA" id="ARBA00022723"/>
    </source>
</evidence>
<dbReference type="GO" id="GO:0016874">
    <property type="term" value="F:ligase activity"/>
    <property type="evidence" value="ECO:0007669"/>
    <property type="project" value="UniProtKB-KW"/>
</dbReference>
<protein>
    <recommendedName>
        <fullName evidence="8">7-cyano-7-deazaguanine synthase</fullName>
        <ecNumber evidence="8">6.3.4.20</ecNumber>
    </recommendedName>
</protein>
<evidence type="ECO:0000313" key="11">
    <source>
        <dbReference type="Proteomes" id="UP000265715"/>
    </source>
</evidence>
<evidence type="ECO:0000256" key="7">
    <source>
        <dbReference type="ARBA" id="ARBA00037993"/>
    </source>
</evidence>
<evidence type="ECO:0000256" key="9">
    <source>
        <dbReference type="ARBA" id="ARBA00047890"/>
    </source>
</evidence>
<dbReference type="Proteomes" id="UP000265715">
    <property type="component" value="Unassembled WGS sequence"/>
</dbReference>
<dbReference type="PANTHER" id="PTHR42914">
    <property type="entry name" value="7-CYANO-7-DEAZAGUANINE SYNTHASE"/>
    <property type="match status" value="1"/>
</dbReference>
<dbReference type="PANTHER" id="PTHR42914:SF1">
    <property type="entry name" value="7-CYANO-7-DEAZAGUANINE SYNTHASE"/>
    <property type="match status" value="1"/>
</dbReference>
<organism evidence="10 11">
    <name type="scientific">Calidithermus terrae</name>
    <dbReference type="NCBI Taxonomy" id="1408545"/>
    <lineage>
        <taxon>Bacteria</taxon>
        <taxon>Thermotogati</taxon>
        <taxon>Deinococcota</taxon>
        <taxon>Deinococci</taxon>
        <taxon>Thermales</taxon>
        <taxon>Thermaceae</taxon>
        <taxon>Calidithermus</taxon>
    </lineage>
</organism>
<dbReference type="InterPro" id="IPR018317">
    <property type="entry name" value="QueC"/>
</dbReference>
<dbReference type="Gene3D" id="3.40.50.620">
    <property type="entry name" value="HUPs"/>
    <property type="match status" value="1"/>
</dbReference>
<keyword evidence="4" id="KW-0547">Nucleotide-binding</keyword>
<sequence length="441" mass="48652">MTHHFAARLGPKDGFEPRVPADAGRLYVAELDSLLRSGHGRTAGRVEAVLRSHGRNASVRSRDLLRLAVAVYCADLMTPRRQSYDRWTRHIRLYLALEEPDPWQAEGEALTRLLRFLTGDHWELDIRPGDPEPWPASPEDDDSRGFDTVCLFSGGLDSFVGALDLLSREQRAVLVGHYARGSGATSVSQAAVGEIVQDRYGSAHAPLLRYFVSPPRQPGRDRENTTRGRSLMFLALGVATAEAFGARRLVVAENGLISLNVPLTSTRLGSLSTRTTHPHFIDMFRGLLRAVGLEVELELPYRFKTKGEMLRECSEPDLLMEGLPSTISCAHPEAMRFAGAPNTHCGYCLACMIRRAAVEAAGLKDPTRYVYPDPSSLSGKSAVDLKVLRLALARYAKKPPRMADLLRAGPLPGTDDERMQLLGVYRRGIDELRAFLASQGL</sequence>
<evidence type="ECO:0000256" key="5">
    <source>
        <dbReference type="ARBA" id="ARBA00022833"/>
    </source>
</evidence>
<evidence type="ECO:0000256" key="4">
    <source>
        <dbReference type="ARBA" id="ARBA00022741"/>
    </source>
</evidence>
<dbReference type="AlphaFoldDB" id="A0A399EI73"/>
<dbReference type="EC" id="6.3.4.20" evidence="8"/>
<comment type="catalytic activity">
    <reaction evidence="9">
        <text>7-carboxy-7-carbaguanine + NH4(+) + 2 ATP = 7-cyano-7-carbaguanine + 2 AMP + 2 diphosphate + 2 H(+)</text>
        <dbReference type="Rhea" id="RHEA:27982"/>
        <dbReference type="ChEBI" id="CHEBI:15378"/>
        <dbReference type="ChEBI" id="CHEBI:28938"/>
        <dbReference type="ChEBI" id="CHEBI:30616"/>
        <dbReference type="ChEBI" id="CHEBI:33019"/>
        <dbReference type="ChEBI" id="CHEBI:45075"/>
        <dbReference type="ChEBI" id="CHEBI:61036"/>
        <dbReference type="ChEBI" id="CHEBI:456215"/>
        <dbReference type="EC" id="6.3.4.20"/>
    </reaction>
</comment>
<keyword evidence="5" id="KW-0862">Zinc</keyword>
<comment type="caution">
    <text evidence="10">The sequence shown here is derived from an EMBL/GenBank/DDBJ whole genome shotgun (WGS) entry which is preliminary data.</text>
</comment>